<dbReference type="AlphaFoldDB" id="A0A0C9WS84"/>
<evidence type="ECO:0000259" key="1">
    <source>
        <dbReference type="Pfam" id="PF01636"/>
    </source>
</evidence>
<evidence type="ECO:0000313" key="2">
    <source>
        <dbReference type="EMBL" id="KIK01625.1"/>
    </source>
</evidence>
<sequence>MKELKGYLDQLRALPPPDPQRVQATDGGGCIDERLNTVGEWGPFATHYEFQMKFGYGVIEDNPETYPEAREPLAKLRGRAWRTVLTHVDLGPHNILWNVKEKRIAAIIDWERSGWLPEYWEYCRAGSFARMGCPSWWELFNKVVDTYPDEFMVERLLDSYFNRV</sequence>
<reference evidence="2 3" key="1">
    <citation type="submission" date="2014-04" db="EMBL/GenBank/DDBJ databases">
        <authorList>
            <consortium name="DOE Joint Genome Institute"/>
            <person name="Kuo A."/>
            <person name="Kohler A."/>
            <person name="Nagy L.G."/>
            <person name="Floudas D."/>
            <person name="Copeland A."/>
            <person name="Barry K.W."/>
            <person name="Cichocki N."/>
            <person name="Veneault-Fourrey C."/>
            <person name="LaButti K."/>
            <person name="Lindquist E.A."/>
            <person name="Lipzen A."/>
            <person name="Lundell T."/>
            <person name="Morin E."/>
            <person name="Murat C."/>
            <person name="Sun H."/>
            <person name="Tunlid A."/>
            <person name="Henrissat B."/>
            <person name="Grigoriev I.V."/>
            <person name="Hibbett D.S."/>
            <person name="Martin F."/>
            <person name="Nordberg H.P."/>
            <person name="Cantor M.N."/>
            <person name="Hua S.X."/>
        </authorList>
    </citation>
    <scope>NUCLEOTIDE SEQUENCE [LARGE SCALE GENOMIC DNA]</scope>
    <source>
        <strain evidence="2 3">LaAM-08-1</strain>
    </source>
</reference>
<dbReference type="PANTHER" id="PTHR21310">
    <property type="entry name" value="AMINOGLYCOSIDE PHOSPHOTRANSFERASE-RELATED-RELATED"/>
    <property type="match status" value="1"/>
</dbReference>
<protein>
    <recommendedName>
        <fullName evidence="1">Aminoglycoside phosphotransferase domain-containing protein</fullName>
    </recommendedName>
</protein>
<organism evidence="2 3">
    <name type="scientific">Laccaria amethystina LaAM-08-1</name>
    <dbReference type="NCBI Taxonomy" id="1095629"/>
    <lineage>
        <taxon>Eukaryota</taxon>
        <taxon>Fungi</taxon>
        <taxon>Dikarya</taxon>
        <taxon>Basidiomycota</taxon>
        <taxon>Agaricomycotina</taxon>
        <taxon>Agaricomycetes</taxon>
        <taxon>Agaricomycetidae</taxon>
        <taxon>Agaricales</taxon>
        <taxon>Agaricineae</taxon>
        <taxon>Hydnangiaceae</taxon>
        <taxon>Laccaria</taxon>
    </lineage>
</organism>
<evidence type="ECO:0000313" key="3">
    <source>
        <dbReference type="Proteomes" id="UP000054477"/>
    </source>
</evidence>
<reference evidence="3" key="2">
    <citation type="submission" date="2015-01" db="EMBL/GenBank/DDBJ databases">
        <title>Evolutionary Origins and Diversification of the Mycorrhizal Mutualists.</title>
        <authorList>
            <consortium name="DOE Joint Genome Institute"/>
            <consortium name="Mycorrhizal Genomics Consortium"/>
            <person name="Kohler A."/>
            <person name="Kuo A."/>
            <person name="Nagy L.G."/>
            <person name="Floudas D."/>
            <person name="Copeland A."/>
            <person name="Barry K.W."/>
            <person name="Cichocki N."/>
            <person name="Veneault-Fourrey C."/>
            <person name="LaButti K."/>
            <person name="Lindquist E.A."/>
            <person name="Lipzen A."/>
            <person name="Lundell T."/>
            <person name="Morin E."/>
            <person name="Murat C."/>
            <person name="Riley R."/>
            <person name="Ohm R."/>
            <person name="Sun H."/>
            <person name="Tunlid A."/>
            <person name="Henrissat B."/>
            <person name="Grigoriev I.V."/>
            <person name="Hibbett D.S."/>
            <person name="Martin F."/>
        </authorList>
    </citation>
    <scope>NUCLEOTIDE SEQUENCE [LARGE SCALE GENOMIC DNA]</scope>
    <source>
        <strain evidence="3">LaAM-08-1</strain>
    </source>
</reference>
<name>A0A0C9WS84_9AGAR</name>
<dbReference type="InterPro" id="IPR011009">
    <property type="entry name" value="Kinase-like_dom_sf"/>
</dbReference>
<proteinExistence type="predicted"/>
<dbReference type="EMBL" id="KN838604">
    <property type="protein sequence ID" value="KIK01625.1"/>
    <property type="molecule type" value="Genomic_DNA"/>
</dbReference>
<dbReference type="InterPro" id="IPR051678">
    <property type="entry name" value="AGP_Transferase"/>
</dbReference>
<dbReference type="Proteomes" id="UP000054477">
    <property type="component" value="Unassembled WGS sequence"/>
</dbReference>
<feature type="domain" description="Aminoglycoside phosphotransferase" evidence="1">
    <location>
        <begin position="61"/>
        <end position="121"/>
    </location>
</feature>
<dbReference type="Gene3D" id="3.90.1200.10">
    <property type="match status" value="1"/>
</dbReference>
<keyword evidence="3" id="KW-1185">Reference proteome</keyword>
<dbReference type="Pfam" id="PF01636">
    <property type="entry name" value="APH"/>
    <property type="match status" value="1"/>
</dbReference>
<dbReference type="STRING" id="1095629.A0A0C9WS84"/>
<accession>A0A0C9WS84</accession>
<gene>
    <name evidence="2" type="ORF">K443DRAFT_122321</name>
</gene>
<dbReference type="SUPFAM" id="SSF56112">
    <property type="entry name" value="Protein kinase-like (PK-like)"/>
    <property type="match status" value="1"/>
</dbReference>
<dbReference type="PANTHER" id="PTHR21310:SF15">
    <property type="entry name" value="AMINOGLYCOSIDE PHOSPHOTRANSFERASE DOMAIN-CONTAINING PROTEIN"/>
    <property type="match status" value="1"/>
</dbReference>
<dbReference type="HOGENOM" id="CLU_021768_8_2_1"/>
<dbReference type="OrthoDB" id="8300194at2759"/>
<dbReference type="InterPro" id="IPR002575">
    <property type="entry name" value="Aminoglycoside_PTrfase"/>
</dbReference>